<reference evidence="3" key="1">
    <citation type="journal article" date="2017" name="Genome Biol.">
        <title>Comparative genomics reveals high biological diversity and specific adaptations in the industrially and medically important fungal genus Aspergillus.</title>
        <authorList>
            <person name="de Vries R.P."/>
            <person name="Riley R."/>
            <person name="Wiebenga A."/>
            <person name="Aguilar-Osorio G."/>
            <person name="Amillis S."/>
            <person name="Uchima C.A."/>
            <person name="Anderluh G."/>
            <person name="Asadollahi M."/>
            <person name="Askin M."/>
            <person name="Barry K."/>
            <person name="Battaglia E."/>
            <person name="Bayram O."/>
            <person name="Benocci T."/>
            <person name="Braus-Stromeyer S.A."/>
            <person name="Caldana C."/>
            <person name="Canovas D."/>
            <person name="Cerqueira G.C."/>
            <person name="Chen F."/>
            <person name="Chen W."/>
            <person name="Choi C."/>
            <person name="Clum A."/>
            <person name="Dos Santos R.A."/>
            <person name="Damasio A.R."/>
            <person name="Diallinas G."/>
            <person name="Emri T."/>
            <person name="Fekete E."/>
            <person name="Flipphi M."/>
            <person name="Freyberg S."/>
            <person name="Gallo A."/>
            <person name="Gournas C."/>
            <person name="Habgood R."/>
            <person name="Hainaut M."/>
            <person name="Harispe M.L."/>
            <person name="Henrissat B."/>
            <person name="Hilden K.S."/>
            <person name="Hope R."/>
            <person name="Hossain A."/>
            <person name="Karabika E."/>
            <person name="Karaffa L."/>
            <person name="Karanyi Z."/>
            <person name="Krasevec N."/>
            <person name="Kuo A."/>
            <person name="Kusch H."/>
            <person name="LaButti K."/>
            <person name="Lagendijk E.L."/>
            <person name="Lapidus A."/>
            <person name="Levasseur A."/>
            <person name="Lindquist E."/>
            <person name="Lipzen A."/>
            <person name="Logrieco A.F."/>
            <person name="MacCabe A."/>
            <person name="Maekelae M.R."/>
            <person name="Malavazi I."/>
            <person name="Melin P."/>
            <person name="Meyer V."/>
            <person name="Mielnichuk N."/>
            <person name="Miskei M."/>
            <person name="Molnar A.P."/>
            <person name="Mule G."/>
            <person name="Ngan C.Y."/>
            <person name="Orejas M."/>
            <person name="Orosz E."/>
            <person name="Ouedraogo J.P."/>
            <person name="Overkamp K.M."/>
            <person name="Park H.-S."/>
            <person name="Perrone G."/>
            <person name="Piumi F."/>
            <person name="Punt P.J."/>
            <person name="Ram A.F."/>
            <person name="Ramon A."/>
            <person name="Rauscher S."/>
            <person name="Record E."/>
            <person name="Riano-Pachon D.M."/>
            <person name="Robert V."/>
            <person name="Roehrig J."/>
            <person name="Ruller R."/>
            <person name="Salamov A."/>
            <person name="Salih N.S."/>
            <person name="Samson R.A."/>
            <person name="Sandor E."/>
            <person name="Sanguinetti M."/>
            <person name="Schuetze T."/>
            <person name="Sepcic K."/>
            <person name="Shelest E."/>
            <person name="Sherlock G."/>
            <person name="Sophianopoulou V."/>
            <person name="Squina F.M."/>
            <person name="Sun H."/>
            <person name="Susca A."/>
            <person name="Todd R.B."/>
            <person name="Tsang A."/>
            <person name="Unkles S.E."/>
            <person name="van de Wiele N."/>
            <person name="van Rossen-Uffink D."/>
            <person name="Oliveira J.V."/>
            <person name="Vesth T.C."/>
            <person name="Visser J."/>
            <person name="Yu J.-H."/>
            <person name="Zhou M."/>
            <person name="Andersen M.R."/>
            <person name="Archer D.B."/>
            <person name="Baker S.E."/>
            <person name="Benoit I."/>
            <person name="Brakhage A.A."/>
            <person name="Braus G.H."/>
            <person name="Fischer R."/>
            <person name="Frisvad J.C."/>
            <person name="Goldman G.H."/>
            <person name="Houbraken J."/>
            <person name="Oakley B."/>
            <person name="Pocsi I."/>
            <person name="Scazzocchio C."/>
            <person name="Seiboth B."/>
            <person name="vanKuyk P.A."/>
            <person name="Wortman J."/>
            <person name="Dyer P.S."/>
            <person name="Grigoriev I.V."/>
        </authorList>
    </citation>
    <scope>NUCLEOTIDE SEQUENCE [LARGE SCALE GENOMIC DNA]</scope>
    <source>
        <strain evidence="3">CBS 134.48</strain>
    </source>
</reference>
<name>A0A1L9NMC8_ASPTC</name>
<dbReference type="VEuPathDB" id="FungiDB:ASPTUDRAFT_235417"/>
<dbReference type="Proteomes" id="UP000184304">
    <property type="component" value="Unassembled WGS sequence"/>
</dbReference>
<organism evidence="2 3">
    <name type="scientific">Aspergillus tubingensis (strain CBS 134.48)</name>
    <dbReference type="NCBI Taxonomy" id="767770"/>
    <lineage>
        <taxon>Eukaryota</taxon>
        <taxon>Fungi</taxon>
        <taxon>Dikarya</taxon>
        <taxon>Ascomycota</taxon>
        <taxon>Pezizomycotina</taxon>
        <taxon>Eurotiomycetes</taxon>
        <taxon>Eurotiomycetidae</taxon>
        <taxon>Eurotiales</taxon>
        <taxon>Aspergillaceae</taxon>
        <taxon>Aspergillus</taxon>
        <taxon>Aspergillus subgen. Circumdati</taxon>
    </lineage>
</organism>
<feature type="transmembrane region" description="Helical" evidence="1">
    <location>
        <begin position="240"/>
        <end position="260"/>
    </location>
</feature>
<evidence type="ECO:0000256" key="1">
    <source>
        <dbReference type="SAM" id="Phobius"/>
    </source>
</evidence>
<keyword evidence="1" id="KW-1133">Transmembrane helix</keyword>
<dbReference type="EMBL" id="KV878176">
    <property type="protein sequence ID" value="OJI90381.1"/>
    <property type="molecule type" value="Genomic_DNA"/>
</dbReference>
<protein>
    <submittedName>
        <fullName evidence="2">Uncharacterized protein</fullName>
    </submittedName>
</protein>
<gene>
    <name evidence="2" type="ORF">ASPTUDRAFT_235417</name>
</gene>
<sequence length="301" mass="34407">MIRRAMPLLLENLSQHREFRESKVLVIGDTCSQYHLPEYRVVDPDELKIDLMVQTSDWTMNTLRGKLVNGNPAVFQLCSGNGNPFIMTIAWGNENEFRRDIKVEITTYHRTAQAPHQSDDSRSDVYAAEFDETLPLQYLQSEDQLFARPSFALFSEVTKPHKSPDVIWALAKALEPGHVWDEPHLAILEDNLDRIRLTEQKGKRRPLECWRGALRLPPVEKKSSDSPPLSTTSSKRSRSYWCLISCVAVLSLYFLLMVLYRDAKPEKSGFLPSSLFSRKASKTPSGRLAYVSSLFTSWRTG</sequence>
<keyword evidence="3" id="KW-1185">Reference proteome</keyword>
<dbReference type="AlphaFoldDB" id="A0A1L9NMC8"/>
<accession>A0A1L9NMC8</accession>
<evidence type="ECO:0000313" key="2">
    <source>
        <dbReference type="EMBL" id="OJI90381.1"/>
    </source>
</evidence>
<proteinExistence type="predicted"/>
<evidence type="ECO:0000313" key="3">
    <source>
        <dbReference type="Proteomes" id="UP000184304"/>
    </source>
</evidence>
<keyword evidence="1" id="KW-0812">Transmembrane</keyword>
<keyword evidence="1" id="KW-0472">Membrane</keyword>